<feature type="compositionally biased region" description="Low complexity" evidence="3">
    <location>
        <begin position="238"/>
        <end position="251"/>
    </location>
</feature>
<evidence type="ECO:0000313" key="5">
    <source>
        <dbReference type="Proteomes" id="UP000092666"/>
    </source>
</evidence>
<evidence type="ECO:0000256" key="1">
    <source>
        <dbReference type="ARBA" id="ARBA00006800"/>
    </source>
</evidence>
<feature type="compositionally biased region" description="Gly residues" evidence="3">
    <location>
        <begin position="283"/>
        <end position="294"/>
    </location>
</feature>
<gene>
    <name evidence="4" type="ORF">I316_06185</name>
</gene>
<reference evidence="4 5" key="1">
    <citation type="submission" date="2013-07" db="EMBL/GenBank/DDBJ databases">
        <title>The Genome Sequence of Cryptococcus heveanensis BCC8398.</title>
        <authorList>
            <consortium name="The Broad Institute Genome Sequencing Platform"/>
            <person name="Cuomo C."/>
            <person name="Litvintseva A."/>
            <person name="Chen Y."/>
            <person name="Heitman J."/>
            <person name="Sun S."/>
            <person name="Springer D."/>
            <person name="Dromer F."/>
            <person name="Young S.K."/>
            <person name="Zeng Q."/>
            <person name="Gargeya S."/>
            <person name="Fitzgerald M."/>
            <person name="Abouelleil A."/>
            <person name="Alvarado L."/>
            <person name="Berlin A.M."/>
            <person name="Chapman S.B."/>
            <person name="Dewar J."/>
            <person name="Goldberg J."/>
            <person name="Griggs A."/>
            <person name="Gujja S."/>
            <person name="Hansen M."/>
            <person name="Howarth C."/>
            <person name="Imamovic A."/>
            <person name="Larimer J."/>
            <person name="McCowan C."/>
            <person name="Murphy C."/>
            <person name="Pearson M."/>
            <person name="Priest M."/>
            <person name="Roberts A."/>
            <person name="Saif S."/>
            <person name="Shea T."/>
            <person name="Sykes S."/>
            <person name="Wortman J."/>
            <person name="Nusbaum C."/>
            <person name="Birren B."/>
        </authorList>
    </citation>
    <scope>NUCLEOTIDE SEQUENCE [LARGE SCALE GENOMIC DNA]</scope>
    <source>
        <strain evidence="4 5">BCC8398</strain>
    </source>
</reference>
<evidence type="ECO:0000313" key="4">
    <source>
        <dbReference type="EMBL" id="OCF32029.1"/>
    </source>
</evidence>
<feature type="compositionally biased region" description="Basic and acidic residues" evidence="3">
    <location>
        <begin position="116"/>
        <end position="132"/>
    </location>
</feature>
<name>A0A1B9GLR6_9TREE</name>
<dbReference type="PANTHER" id="PTHR41805">
    <property type="entry name" value="EXPRESSED PROTEIN"/>
    <property type="match status" value="1"/>
</dbReference>
<feature type="region of interest" description="Disordered" evidence="3">
    <location>
        <begin position="1"/>
        <end position="55"/>
    </location>
</feature>
<evidence type="ECO:0000256" key="3">
    <source>
        <dbReference type="SAM" id="MobiDB-lite"/>
    </source>
</evidence>
<comment type="similarity">
    <text evidence="1">Belongs to the FYV7 family.</text>
</comment>
<proteinExistence type="inferred from homology"/>
<sequence>MPRITKKQKEAGIKPKPKPKARSSGHPSSRPGGGGGEKKGFQVRPSRAPKDAYMGKAQKIKADLIQRAKMKKQYAKILKDEGMESGRLGDGTRRRNERPAVSARDDDVAGSGSSGPRREGGRGDEESERLEARAGPAPGSGSEFRSRERGEGSSRGRIGGAPENDARKSKSKFKGDRQSKDGARPYRKRDDPGQNRRQQHQRGGERGRPPHLSTSSLETDPKPQPRVRALSLSPPPLASTAPDSTDSATSSFRTLKKEAFSKYHRPRDTDPKIAHKSSAASGGYTGASGRGGAPRGQPNMGARMGALLEKIKRDTGR</sequence>
<feature type="compositionally biased region" description="Basic and acidic residues" evidence="3">
    <location>
        <begin position="144"/>
        <end position="154"/>
    </location>
</feature>
<accession>A0A1B9GLR6</accession>
<feature type="compositionally biased region" description="Basic and acidic residues" evidence="3">
    <location>
        <begin position="164"/>
        <end position="194"/>
    </location>
</feature>
<dbReference type="PANTHER" id="PTHR41805:SF1">
    <property type="entry name" value="RRNA-PROCESSING PROTEIN FYV7"/>
    <property type="match status" value="1"/>
</dbReference>
<dbReference type="Pfam" id="PF08524">
    <property type="entry name" value="rRNA_processing"/>
    <property type="match status" value="1"/>
</dbReference>
<dbReference type="Proteomes" id="UP000092666">
    <property type="component" value="Unassembled WGS sequence"/>
</dbReference>
<feature type="compositionally biased region" description="Basic and acidic residues" evidence="3">
    <location>
        <begin position="255"/>
        <end position="273"/>
    </location>
</feature>
<reference evidence="5" key="2">
    <citation type="submission" date="2013-12" db="EMBL/GenBank/DDBJ databases">
        <title>Evolution of pathogenesis and genome organization in the Tremellales.</title>
        <authorList>
            <person name="Cuomo C."/>
            <person name="Litvintseva A."/>
            <person name="Heitman J."/>
            <person name="Chen Y."/>
            <person name="Sun S."/>
            <person name="Springer D."/>
            <person name="Dromer F."/>
            <person name="Young S."/>
            <person name="Zeng Q."/>
            <person name="Chapman S."/>
            <person name="Gujja S."/>
            <person name="Saif S."/>
            <person name="Birren B."/>
        </authorList>
    </citation>
    <scope>NUCLEOTIDE SEQUENCE [LARGE SCALE GENOMIC DNA]</scope>
    <source>
        <strain evidence="5">BCC8398</strain>
    </source>
</reference>
<organism evidence="4 5">
    <name type="scientific">Kwoniella heveanensis BCC8398</name>
    <dbReference type="NCBI Taxonomy" id="1296120"/>
    <lineage>
        <taxon>Eukaryota</taxon>
        <taxon>Fungi</taxon>
        <taxon>Dikarya</taxon>
        <taxon>Basidiomycota</taxon>
        <taxon>Agaricomycotina</taxon>
        <taxon>Tremellomycetes</taxon>
        <taxon>Tremellales</taxon>
        <taxon>Cryptococcaceae</taxon>
        <taxon>Kwoniella</taxon>
    </lineage>
</organism>
<dbReference type="AlphaFoldDB" id="A0A1B9GLR6"/>
<dbReference type="OrthoDB" id="2135053at2759"/>
<dbReference type="InterPro" id="IPR013730">
    <property type="entry name" value="Fyv7/TAP26"/>
</dbReference>
<feature type="compositionally biased region" description="Basic and acidic residues" evidence="3">
    <location>
        <begin position="90"/>
        <end position="107"/>
    </location>
</feature>
<dbReference type="STRING" id="1296120.A0A1B9GLR6"/>
<keyword evidence="5" id="KW-1185">Reference proteome</keyword>
<feature type="region of interest" description="Disordered" evidence="3">
    <location>
        <begin position="70"/>
        <end position="317"/>
    </location>
</feature>
<dbReference type="EMBL" id="KV700130">
    <property type="protein sequence ID" value="OCF32029.1"/>
    <property type="molecule type" value="Genomic_DNA"/>
</dbReference>
<protein>
    <recommendedName>
        <fullName evidence="2">rRNA-processing protein FYV7</fullName>
    </recommendedName>
</protein>
<evidence type="ECO:0000256" key="2">
    <source>
        <dbReference type="ARBA" id="ARBA00018780"/>
    </source>
</evidence>